<comment type="pathway">
    <text evidence="3">Cofactor biosynthesis; FMN biosynthesis; FMN from riboflavin (CTP route): step 1/1.</text>
</comment>
<evidence type="ECO:0000313" key="20">
    <source>
        <dbReference type="Proteomes" id="UP000466535"/>
    </source>
</evidence>
<keyword evidence="10" id="KW-0479">Metal-binding</keyword>
<evidence type="ECO:0000256" key="13">
    <source>
        <dbReference type="ARBA" id="ARBA00022842"/>
    </source>
</evidence>
<dbReference type="InterPro" id="IPR039063">
    <property type="entry name" value="RibK_CTP-dep"/>
</dbReference>
<dbReference type="RefSeq" id="WP_159763736.1">
    <property type="nucleotide sequence ID" value="NZ_WUUT01000003.1"/>
</dbReference>
<dbReference type="OrthoDB" id="30955at2157"/>
<dbReference type="EMBL" id="WUUT01000003">
    <property type="protein sequence ID" value="MXR51587.1"/>
    <property type="molecule type" value="Genomic_DNA"/>
</dbReference>
<evidence type="ECO:0000259" key="18">
    <source>
        <dbReference type="Pfam" id="PF01982"/>
    </source>
</evidence>
<dbReference type="Gene3D" id="2.40.30.30">
    <property type="entry name" value="Riboflavin kinase-like"/>
    <property type="match status" value="1"/>
</dbReference>
<evidence type="ECO:0000256" key="4">
    <source>
        <dbReference type="ARBA" id="ARBA00006428"/>
    </source>
</evidence>
<comment type="caution">
    <text evidence="19">The sequence shown here is derived from an EMBL/GenBank/DDBJ whole genome shotgun (WGS) entry which is preliminary data.</text>
</comment>
<comment type="similarity">
    <text evidence="4">Belongs to the archaeal riboflavin kinase family.</text>
</comment>
<dbReference type="InterPro" id="IPR023602">
    <property type="entry name" value="Riboflavin_kinase_CTP-dep"/>
</dbReference>
<evidence type="ECO:0000256" key="16">
    <source>
        <dbReference type="ARBA" id="ARBA00033116"/>
    </source>
</evidence>
<comment type="catalytic activity">
    <reaction evidence="17">
        <text>riboflavin + CTP = CDP + FMN + H(+)</text>
        <dbReference type="Rhea" id="RHEA:25021"/>
        <dbReference type="ChEBI" id="CHEBI:15378"/>
        <dbReference type="ChEBI" id="CHEBI:37563"/>
        <dbReference type="ChEBI" id="CHEBI:57986"/>
        <dbReference type="ChEBI" id="CHEBI:58069"/>
        <dbReference type="ChEBI" id="CHEBI:58210"/>
        <dbReference type="EC" id="2.7.1.161"/>
    </reaction>
</comment>
<evidence type="ECO:0000256" key="8">
    <source>
        <dbReference type="ARBA" id="ARBA00022643"/>
    </source>
</evidence>
<evidence type="ECO:0000256" key="9">
    <source>
        <dbReference type="ARBA" id="ARBA00022679"/>
    </source>
</evidence>
<dbReference type="EC" id="2.7.1.161" evidence="5"/>
<dbReference type="GO" id="GO:0009231">
    <property type="term" value="P:riboflavin biosynthetic process"/>
    <property type="evidence" value="ECO:0007669"/>
    <property type="project" value="InterPro"/>
</dbReference>
<keyword evidence="9" id="KW-0808">Transferase</keyword>
<feature type="domain" description="Riboflavin kinase" evidence="18">
    <location>
        <begin position="104"/>
        <end position="229"/>
    </location>
</feature>
<proteinExistence type="inferred from homology"/>
<dbReference type="PANTHER" id="PTHR40706:SF1">
    <property type="entry name" value="RIBOFLAVIN KINASE"/>
    <property type="match status" value="1"/>
</dbReference>
<sequence>MAETQQALGSDEVTTLKELALAGALDGEEKLSCSALADRLDASNQTASRRLQQLDEAGHIDREIVGDGQWIEITATGEQRLQAEYASYQQIFEGEQTVDLHGTVTSGMGEGRHYISLSGYMEQFRERLGYEPFAGTLNVDLTGDSIRSRARLDAFEPITIEGWESDERTYGPAYCYPATITLDGAEYEEAHVISPERTHHDDDHLEIIAPDELRTELGLEDGTEVTVSVSQQ</sequence>
<dbReference type="PANTHER" id="PTHR40706">
    <property type="entry name" value="RIBOFLAVIN KINASE"/>
    <property type="match status" value="1"/>
</dbReference>
<evidence type="ECO:0000256" key="3">
    <source>
        <dbReference type="ARBA" id="ARBA00005219"/>
    </source>
</evidence>
<keyword evidence="12" id="KW-0418">Kinase</keyword>
<accession>A0A6B0T382</accession>
<evidence type="ECO:0000256" key="1">
    <source>
        <dbReference type="ARBA" id="ARBA00001946"/>
    </source>
</evidence>
<evidence type="ECO:0000256" key="7">
    <source>
        <dbReference type="ARBA" id="ARBA00022630"/>
    </source>
</evidence>
<evidence type="ECO:0000256" key="2">
    <source>
        <dbReference type="ARBA" id="ARBA00003072"/>
    </source>
</evidence>
<name>A0A6B0T382_9EURY</name>
<comment type="function">
    <text evidence="2">Catalyzes the CTP-dependent phosphorylation of riboflavin (vitamin B2) to form flavin mononucleotide (FMN).</text>
</comment>
<dbReference type="Pfam" id="PF12840">
    <property type="entry name" value="HTH_20"/>
    <property type="match status" value="1"/>
</dbReference>
<dbReference type="GO" id="GO:0008531">
    <property type="term" value="F:riboflavin kinase activity"/>
    <property type="evidence" value="ECO:0007669"/>
    <property type="project" value="InterPro"/>
</dbReference>
<dbReference type="AlphaFoldDB" id="A0A6B0T382"/>
<dbReference type="GO" id="GO:0000166">
    <property type="term" value="F:nucleotide binding"/>
    <property type="evidence" value="ECO:0007669"/>
    <property type="project" value="UniProtKB-KW"/>
</dbReference>
<evidence type="ECO:0000256" key="14">
    <source>
        <dbReference type="ARBA" id="ARBA00029789"/>
    </source>
</evidence>
<dbReference type="InterPro" id="IPR036388">
    <property type="entry name" value="WH-like_DNA-bd_sf"/>
</dbReference>
<keyword evidence="8" id="KW-0288">FMN</keyword>
<evidence type="ECO:0000313" key="19">
    <source>
        <dbReference type="EMBL" id="MXR51587.1"/>
    </source>
</evidence>
<evidence type="ECO:0000256" key="6">
    <source>
        <dbReference type="ARBA" id="ARBA00017394"/>
    </source>
</evidence>
<dbReference type="Gene3D" id="1.10.10.10">
    <property type="entry name" value="Winged helix-like DNA-binding domain superfamily/Winged helix DNA-binding domain"/>
    <property type="match status" value="1"/>
</dbReference>
<evidence type="ECO:0000256" key="10">
    <source>
        <dbReference type="ARBA" id="ARBA00022723"/>
    </source>
</evidence>
<keyword evidence="7" id="KW-0285">Flavoprotein</keyword>
<dbReference type="InterPro" id="IPR036390">
    <property type="entry name" value="WH_DNA-bd_sf"/>
</dbReference>
<comment type="cofactor">
    <cofactor evidence="1">
        <name>Mg(2+)</name>
        <dbReference type="ChEBI" id="CHEBI:18420"/>
    </cofactor>
</comment>
<protein>
    <recommendedName>
        <fullName evidence="6">Riboflavin kinase</fullName>
        <ecNumber evidence="5">2.7.1.161</ecNumber>
    </recommendedName>
    <alternativeName>
        <fullName evidence="15">CTP-dependent riboflavin kinase</fullName>
    </alternativeName>
    <alternativeName>
        <fullName evidence="16">CTP:riboflavin 5'-phosphotransferase</fullName>
    </alternativeName>
    <alternativeName>
        <fullName evidence="14">Flavokinase</fullName>
    </alternativeName>
</protein>
<dbReference type="SUPFAM" id="SSF82114">
    <property type="entry name" value="Riboflavin kinase-like"/>
    <property type="match status" value="1"/>
</dbReference>
<organism evidence="19 20">
    <name type="scientific">Halovenus carboxidivorans</name>
    <dbReference type="NCBI Taxonomy" id="2692199"/>
    <lineage>
        <taxon>Archaea</taxon>
        <taxon>Methanobacteriati</taxon>
        <taxon>Methanobacteriota</taxon>
        <taxon>Stenosarchaea group</taxon>
        <taxon>Halobacteria</taxon>
        <taxon>Halobacteriales</taxon>
        <taxon>Haloarculaceae</taxon>
        <taxon>Halovenus</taxon>
    </lineage>
</organism>
<dbReference type="GO" id="GO:0046872">
    <property type="term" value="F:metal ion binding"/>
    <property type="evidence" value="ECO:0007669"/>
    <property type="project" value="UniProtKB-KW"/>
</dbReference>
<evidence type="ECO:0000256" key="12">
    <source>
        <dbReference type="ARBA" id="ARBA00022777"/>
    </source>
</evidence>
<dbReference type="InterPro" id="IPR023465">
    <property type="entry name" value="Riboflavin_kinase_dom_sf"/>
</dbReference>
<gene>
    <name evidence="19" type="ORF">GRX03_08220</name>
</gene>
<keyword evidence="11" id="KW-0547">Nucleotide-binding</keyword>
<reference evidence="19 20" key="1">
    <citation type="submission" date="2019-12" db="EMBL/GenBank/DDBJ databases">
        <title>Isolation and characterization of three novel carbon monoxide-oxidizing members of Halobacteria from salione crusts and soils.</title>
        <authorList>
            <person name="Myers M.R."/>
            <person name="King G.M."/>
        </authorList>
    </citation>
    <scope>NUCLEOTIDE SEQUENCE [LARGE SCALE GENOMIC DNA]</scope>
    <source>
        <strain evidence="19 20">WSH3</strain>
    </source>
</reference>
<evidence type="ECO:0000256" key="11">
    <source>
        <dbReference type="ARBA" id="ARBA00022741"/>
    </source>
</evidence>
<evidence type="ECO:0000256" key="15">
    <source>
        <dbReference type="ARBA" id="ARBA00030544"/>
    </source>
</evidence>
<dbReference type="Pfam" id="PF01982">
    <property type="entry name" value="CTP-dep_RFKase"/>
    <property type="match status" value="1"/>
</dbReference>
<keyword evidence="20" id="KW-1185">Reference proteome</keyword>
<dbReference type="UniPathway" id="UPA00276">
    <property type="reaction ID" value="UER00929"/>
</dbReference>
<evidence type="ECO:0000256" key="5">
    <source>
        <dbReference type="ARBA" id="ARBA00011987"/>
    </source>
</evidence>
<evidence type="ECO:0000256" key="17">
    <source>
        <dbReference type="ARBA" id="ARBA00047857"/>
    </source>
</evidence>
<dbReference type="Proteomes" id="UP000466535">
    <property type="component" value="Unassembled WGS sequence"/>
</dbReference>
<keyword evidence="13" id="KW-0460">Magnesium</keyword>
<dbReference type="SUPFAM" id="SSF46785">
    <property type="entry name" value="Winged helix' DNA-binding domain"/>
    <property type="match status" value="1"/>
</dbReference>
<dbReference type="GO" id="GO:0009398">
    <property type="term" value="P:FMN biosynthetic process"/>
    <property type="evidence" value="ECO:0007669"/>
    <property type="project" value="UniProtKB-UniPathway"/>
</dbReference>